<dbReference type="Proteomes" id="UP000006468">
    <property type="component" value="Chromosome"/>
</dbReference>
<reference evidence="1 2" key="1">
    <citation type="journal article" date="2010" name="J. Bacteriol.">
        <title>Genome sequence of a cellulose-producing bacterium, Gluconacetobacter hansenii ATCC 23769.</title>
        <authorList>
            <person name="Iyer P.R."/>
            <person name="Geib S.M."/>
            <person name="Catchmark J."/>
            <person name="Kao T.H."/>
            <person name="Tien M."/>
        </authorList>
    </citation>
    <scope>NUCLEOTIDE SEQUENCE [LARGE SCALE GENOMIC DNA]</scope>
    <source>
        <strain evidence="1 2">ATCC 23769</strain>
    </source>
</reference>
<comment type="caution">
    <text evidence="1">The sequence shown here is derived from an EMBL/GenBank/DDBJ whole genome shotgun (WGS) entry which is preliminary data.</text>
</comment>
<proteinExistence type="predicted"/>
<dbReference type="HOGENOM" id="CLU_2617375_0_0_5"/>
<protein>
    <submittedName>
        <fullName evidence="1">Uncharacterized protein</fullName>
    </submittedName>
</protein>
<sequence>MDTWLFLANFFRGACVRSGAGRSAGGHRMLRPLLEFSKTSHDPDLCGSIADQASCFVRPGNTQMDHWRVLTGLYGYYG</sequence>
<dbReference type="EMBL" id="ADTV01000065">
    <property type="protein sequence ID" value="EFG82983.1"/>
    <property type="molecule type" value="Genomic_DNA"/>
</dbReference>
<evidence type="ECO:0000313" key="2">
    <source>
        <dbReference type="Proteomes" id="UP000006468"/>
    </source>
</evidence>
<accession>D5QIX8</accession>
<gene>
    <name evidence="1" type="ORF">GXY_15549</name>
</gene>
<dbReference type="AlphaFoldDB" id="D5QIX8"/>
<organism evidence="1 2">
    <name type="scientific">Novacetimonas hansenii ATCC 23769</name>
    <dbReference type="NCBI Taxonomy" id="714995"/>
    <lineage>
        <taxon>Bacteria</taxon>
        <taxon>Pseudomonadati</taxon>
        <taxon>Pseudomonadota</taxon>
        <taxon>Alphaproteobacteria</taxon>
        <taxon>Acetobacterales</taxon>
        <taxon>Acetobacteraceae</taxon>
        <taxon>Novacetimonas</taxon>
    </lineage>
</organism>
<name>D5QIX8_NOVHA</name>
<evidence type="ECO:0000313" key="1">
    <source>
        <dbReference type="EMBL" id="EFG82983.1"/>
    </source>
</evidence>